<dbReference type="AlphaFoldDB" id="A0AAN9AGR0"/>
<dbReference type="InterPro" id="IPR036865">
    <property type="entry name" value="CRAL-TRIO_dom_sf"/>
</dbReference>
<sequence>MFKRQWSYISSVFLPLPGYDSLGRKVVIIRTALHNPVITPMDEVFKTCHFIGDILVEEDEQCNITGYVQILDLAGVTAAHGLQMSPPLVKKAMTIWQIFYWQVCQRHNICKNKTVCVSVFLPLPGYDPLGRKLVIIRTALHDPKTTPKDEVFKATHFINDVLVDEDEKCNVKGLVQIIYLDGVTAGHALQMSPQLVKKAMIIWQIIGDIFFIGLEVAVLLVLIFFPLPGLDYEGRKVLFGRWGCYDPYKVSMDDLIKLCALIFDAMLDEEEESSIIGVVIAGDCKNLSVAHAMGFTPSVAKRCAVLWQVCLHRQCGLLVNAIPLGVTM</sequence>
<comment type="caution">
    <text evidence="3">The sequence shown here is derived from an EMBL/GenBank/DDBJ whole genome shotgun (WGS) entry which is preliminary data.</text>
</comment>
<keyword evidence="1" id="KW-0472">Membrane</keyword>
<organism evidence="3 4">
    <name type="scientific">Halocaridina rubra</name>
    <name type="common">Hawaiian red shrimp</name>
    <dbReference type="NCBI Taxonomy" id="373956"/>
    <lineage>
        <taxon>Eukaryota</taxon>
        <taxon>Metazoa</taxon>
        <taxon>Ecdysozoa</taxon>
        <taxon>Arthropoda</taxon>
        <taxon>Crustacea</taxon>
        <taxon>Multicrustacea</taxon>
        <taxon>Malacostraca</taxon>
        <taxon>Eumalacostraca</taxon>
        <taxon>Eucarida</taxon>
        <taxon>Decapoda</taxon>
        <taxon>Pleocyemata</taxon>
        <taxon>Caridea</taxon>
        <taxon>Atyoidea</taxon>
        <taxon>Atyidae</taxon>
        <taxon>Halocaridina</taxon>
    </lineage>
</organism>
<evidence type="ECO:0000313" key="4">
    <source>
        <dbReference type="Proteomes" id="UP001381693"/>
    </source>
</evidence>
<dbReference type="PANTHER" id="PTHR10174:SF224">
    <property type="entry name" value="RETINOL-BINDING PROTEIN PINTA"/>
    <property type="match status" value="1"/>
</dbReference>
<dbReference type="GO" id="GO:1902936">
    <property type="term" value="F:phosphatidylinositol bisphosphate binding"/>
    <property type="evidence" value="ECO:0007669"/>
    <property type="project" value="TreeGrafter"/>
</dbReference>
<keyword evidence="4" id="KW-1185">Reference proteome</keyword>
<dbReference type="EMBL" id="JAXCGZ010000147">
    <property type="protein sequence ID" value="KAK7086577.1"/>
    <property type="molecule type" value="Genomic_DNA"/>
</dbReference>
<dbReference type="GO" id="GO:0016020">
    <property type="term" value="C:membrane"/>
    <property type="evidence" value="ECO:0007669"/>
    <property type="project" value="TreeGrafter"/>
</dbReference>
<dbReference type="Proteomes" id="UP001381693">
    <property type="component" value="Unassembled WGS sequence"/>
</dbReference>
<feature type="domain" description="CRAL-TRIO" evidence="2">
    <location>
        <begin position="224"/>
        <end position="304"/>
    </location>
</feature>
<evidence type="ECO:0000256" key="1">
    <source>
        <dbReference type="SAM" id="Phobius"/>
    </source>
</evidence>
<proteinExistence type="predicted"/>
<feature type="domain" description="CRAL-TRIO" evidence="2">
    <location>
        <begin position="12"/>
        <end position="109"/>
    </location>
</feature>
<keyword evidence="1" id="KW-0812">Transmembrane</keyword>
<gene>
    <name evidence="3" type="ORF">SK128_017446</name>
</gene>
<feature type="transmembrane region" description="Helical" evidence="1">
    <location>
        <begin position="201"/>
        <end position="225"/>
    </location>
</feature>
<dbReference type="SUPFAM" id="SSF52087">
    <property type="entry name" value="CRAL/TRIO domain"/>
    <property type="match status" value="3"/>
</dbReference>
<name>A0AAN9AGR0_HALRR</name>
<dbReference type="InterPro" id="IPR001251">
    <property type="entry name" value="CRAL-TRIO_dom"/>
</dbReference>
<feature type="domain" description="CRAL-TRIO" evidence="2">
    <location>
        <begin position="120"/>
        <end position="202"/>
    </location>
</feature>
<accession>A0AAN9AGR0</accession>
<dbReference type="PANTHER" id="PTHR10174">
    <property type="entry name" value="ALPHA-TOCOPHEROL TRANSFER PROTEIN-RELATED"/>
    <property type="match status" value="1"/>
</dbReference>
<reference evidence="3 4" key="1">
    <citation type="submission" date="2023-11" db="EMBL/GenBank/DDBJ databases">
        <title>Halocaridina rubra genome assembly.</title>
        <authorList>
            <person name="Smith C."/>
        </authorList>
    </citation>
    <scope>NUCLEOTIDE SEQUENCE [LARGE SCALE GENOMIC DNA]</scope>
    <source>
        <strain evidence="3">EP-1</strain>
        <tissue evidence="3">Whole</tissue>
    </source>
</reference>
<keyword evidence="1" id="KW-1133">Transmembrane helix</keyword>
<evidence type="ECO:0000313" key="3">
    <source>
        <dbReference type="EMBL" id="KAK7086577.1"/>
    </source>
</evidence>
<protein>
    <recommendedName>
        <fullName evidence="2">CRAL-TRIO domain-containing protein</fullName>
    </recommendedName>
</protein>
<dbReference type="CDD" id="cd00170">
    <property type="entry name" value="SEC14"/>
    <property type="match status" value="1"/>
</dbReference>
<evidence type="ECO:0000259" key="2">
    <source>
        <dbReference type="Pfam" id="PF00650"/>
    </source>
</evidence>
<dbReference type="Pfam" id="PF00650">
    <property type="entry name" value="CRAL_TRIO"/>
    <property type="match status" value="3"/>
</dbReference>
<dbReference type="Gene3D" id="3.40.525.10">
    <property type="entry name" value="CRAL-TRIO lipid binding domain"/>
    <property type="match status" value="3"/>
</dbReference>